<dbReference type="Proteomes" id="UP000219338">
    <property type="component" value="Unassembled WGS sequence"/>
</dbReference>
<accession>A0A284RNI4</accession>
<dbReference type="STRING" id="47428.A0A284RNI4"/>
<dbReference type="Pfam" id="PF00106">
    <property type="entry name" value="adh_short"/>
    <property type="match status" value="1"/>
</dbReference>
<sequence>MFSRLASLYTEFKPPKPKYSTAEIPDLAGKVMLVTGGASGIGKETAKALLEHNAKVYIGARDEAKAQAAIEDLRSTTGKEAHFLKVDLADLKSVKSAAEQFTRQETELHVLYNNAGILAPPVTEVSAQDYDLQFATHVLGPFYLTKLLLPILVSTAQTTPEKKVRVVNTSSIAHVLRSLDFATFKDGPKRRKMYTDMLYAQSKYGMIVLSSELSRRYGSQGIVTTTLHPGCIKTNLHRNIPPAAAAMHGQYPADMGALTMLWAGTSSEGADLNGKYLIPWARVGIASKGTQDLELGLKLWEYLDEQVKVY</sequence>
<comment type="similarity">
    <text evidence="1">Belongs to the short-chain dehydrogenases/reductases (SDR) family.</text>
</comment>
<dbReference type="GO" id="GO:0016491">
    <property type="term" value="F:oxidoreductase activity"/>
    <property type="evidence" value="ECO:0007669"/>
    <property type="project" value="UniProtKB-KW"/>
</dbReference>
<dbReference type="PANTHER" id="PTHR24320">
    <property type="entry name" value="RETINOL DEHYDROGENASE"/>
    <property type="match status" value="1"/>
</dbReference>
<name>A0A284RNI4_ARMOS</name>
<reference evidence="5" key="1">
    <citation type="journal article" date="2017" name="Nat. Ecol. Evol.">
        <title>Genome expansion and lineage-specific genetic innovations in the forest pathogenic fungi Armillaria.</title>
        <authorList>
            <person name="Sipos G."/>
            <person name="Prasanna A.N."/>
            <person name="Walter M.C."/>
            <person name="O'Connor E."/>
            <person name="Balint B."/>
            <person name="Krizsan K."/>
            <person name="Kiss B."/>
            <person name="Hess J."/>
            <person name="Varga T."/>
            <person name="Slot J."/>
            <person name="Riley R."/>
            <person name="Boka B."/>
            <person name="Rigling D."/>
            <person name="Barry K."/>
            <person name="Lee J."/>
            <person name="Mihaltcheva S."/>
            <person name="LaButti K."/>
            <person name="Lipzen A."/>
            <person name="Waldron R."/>
            <person name="Moloney N.M."/>
            <person name="Sperisen C."/>
            <person name="Kredics L."/>
            <person name="Vagvoelgyi C."/>
            <person name="Patrignani A."/>
            <person name="Fitzpatrick D."/>
            <person name="Nagy I."/>
            <person name="Doyle S."/>
            <person name="Anderson J.B."/>
            <person name="Grigoriev I.V."/>
            <person name="Gueldener U."/>
            <person name="Muensterkoetter M."/>
            <person name="Nagy L.G."/>
        </authorList>
    </citation>
    <scope>NUCLEOTIDE SEQUENCE [LARGE SCALE GENOMIC DNA]</scope>
    <source>
        <strain evidence="5">C18/9</strain>
    </source>
</reference>
<dbReference type="SUPFAM" id="SSF51735">
    <property type="entry name" value="NAD(P)-binding Rossmann-fold domains"/>
    <property type="match status" value="1"/>
</dbReference>
<organism evidence="4 5">
    <name type="scientific">Armillaria ostoyae</name>
    <name type="common">Armillaria root rot fungus</name>
    <dbReference type="NCBI Taxonomy" id="47428"/>
    <lineage>
        <taxon>Eukaryota</taxon>
        <taxon>Fungi</taxon>
        <taxon>Dikarya</taxon>
        <taxon>Basidiomycota</taxon>
        <taxon>Agaricomycotina</taxon>
        <taxon>Agaricomycetes</taxon>
        <taxon>Agaricomycetidae</taxon>
        <taxon>Agaricales</taxon>
        <taxon>Marasmiineae</taxon>
        <taxon>Physalacriaceae</taxon>
        <taxon>Armillaria</taxon>
    </lineage>
</organism>
<dbReference type="InterPro" id="IPR036291">
    <property type="entry name" value="NAD(P)-bd_dom_sf"/>
</dbReference>
<keyword evidence="5" id="KW-1185">Reference proteome</keyword>
<dbReference type="PANTHER" id="PTHR24320:SF236">
    <property type="entry name" value="SHORT-CHAIN DEHYDROGENASE-RELATED"/>
    <property type="match status" value="1"/>
</dbReference>
<evidence type="ECO:0000313" key="4">
    <source>
        <dbReference type="EMBL" id="SJL10329.1"/>
    </source>
</evidence>
<keyword evidence="3" id="KW-0560">Oxidoreductase</keyword>
<gene>
    <name evidence="4" type="ORF">ARMOST_13713</name>
</gene>
<keyword evidence="2" id="KW-0521">NADP</keyword>
<dbReference type="EMBL" id="FUEG01000012">
    <property type="protein sequence ID" value="SJL10329.1"/>
    <property type="molecule type" value="Genomic_DNA"/>
</dbReference>
<dbReference type="InterPro" id="IPR020904">
    <property type="entry name" value="Sc_DH/Rdtase_CS"/>
</dbReference>
<proteinExistence type="inferred from homology"/>
<evidence type="ECO:0000313" key="5">
    <source>
        <dbReference type="Proteomes" id="UP000219338"/>
    </source>
</evidence>
<dbReference type="AlphaFoldDB" id="A0A284RNI4"/>
<dbReference type="Gene3D" id="3.40.50.720">
    <property type="entry name" value="NAD(P)-binding Rossmann-like Domain"/>
    <property type="match status" value="1"/>
</dbReference>
<dbReference type="PRINTS" id="PR00081">
    <property type="entry name" value="GDHRDH"/>
</dbReference>
<dbReference type="OrthoDB" id="191139at2759"/>
<dbReference type="InterPro" id="IPR002347">
    <property type="entry name" value="SDR_fam"/>
</dbReference>
<protein>
    <submittedName>
        <fullName evidence="4">Related to light induced alcohol dehydrogenase Bli-4</fullName>
    </submittedName>
</protein>
<evidence type="ECO:0000256" key="1">
    <source>
        <dbReference type="ARBA" id="ARBA00006484"/>
    </source>
</evidence>
<dbReference type="PROSITE" id="PS00061">
    <property type="entry name" value="ADH_SHORT"/>
    <property type="match status" value="1"/>
</dbReference>
<evidence type="ECO:0000256" key="3">
    <source>
        <dbReference type="ARBA" id="ARBA00023002"/>
    </source>
</evidence>
<evidence type="ECO:0000256" key="2">
    <source>
        <dbReference type="ARBA" id="ARBA00022857"/>
    </source>
</evidence>
<dbReference type="OMA" id="SSAWTNM"/>